<dbReference type="EMBL" id="CAAHFG010000003">
    <property type="protein sequence ID" value="VGO16121.1"/>
    <property type="molecule type" value="Genomic_DNA"/>
</dbReference>
<dbReference type="InterPro" id="IPR036709">
    <property type="entry name" value="Autotransporte_beta_dom_sf"/>
</dbReference>
<keyword evidence="5" id="KW-1185">Reference proteome</keyword>
<protein>
    <recommendedName>
        <fullName evidence="3">Autotransporter domain-containing protein</fullName>
    </recommendedName>
</protein>
<evidence type="ECO:0000256" key="1">
    <source>
        <dbReference type="SAM" id="MobiDB-lite"/>
    </source>
</evidence>
<dbReference type="RefSeq" id="WP_168442522.1">
    <property type="nucleotide sequence ID" value="NZ_CAAHFG010000003.1"/>
</dbReference>
<proteinExistence type="predicted"/>
<dbReference type="GO" id="GO:0019867">
    <property type="term" value="C:outer membrane"/>
    <property type="evidence" value="ECO:0007669"/>
    <property type="project" value="InterPro"/>
</dbReference>
<evidence type="ECO:0000313" key="5">
    <source>
        <dbReference type="Proteomes" id="UP000366872"/>
    </source>
</evidence>
<dbReference type="InterPro" id="IPR005546">
    <property type="entry name" value="Autotransporte_beta"/>
</dbReference>
<dbReference type="NCBIfam" id="TIGR01414">
    <property type="entry name" value="autotrans_barl"/>
    <property type="match status" value="1"/>
</dbReference>
<evidence type="ECO:0000313" key="4">
    <source>
        <dbReference type="EMBL" id="VGO16121.1"/>
    </source>
</evidence>
<feature type="signal peptide" evidence="2">
    <location>
        <begin position="1"/>
        <end position="18"/>
    </location>
</feature>
<dbReference type="Gene3D" id="2.40.128.130">
    <property type="entry name" value="Autotransporter beta-domain"/>
    <property type="match status" value="1"/>
</dbReference>
<name>A0A6C2U9D4_PONDE</name>
<accession>A0A6C2U9D4</accession>
<feature type="chain" id="PRO_5025450031" description="Autotransporter domain-containing protein" evidence="2">
    <location>
        <begin position="19"/>
        <end position="1252"/>
    </location>
</feature>
<feature type="domain" description="Autotransporter" evidence="3">
    <location>
        <begin position="966"/>
        <end position="1252"/>
    </location>
</feature>
<gene>
    <name evidence="4" type="ORF">PDESU_04711</name>
</gene>
<sequence>MNRTALFIAASVASISMAYGQATNNPPGGILDGVDITGNTGEAAAGASGIPSFEVTGSTLSGGVGATRSLPISVDASGGEGIVIGSVGSSLIHNSSTVKGGTGGSANVTVGSGTLSATAHGGDAIDFTPGLTSDSLTIDGANLTGGSGGMVSALAPVKLFANGGAAIDMASGGTLNLNSGTLTGGNGGTADTSAGFLTARGGRGVSIYGAYAMGTIDDDVSVSGGKGGSVANGGDGAQAMGGDGLFILSTSSQTLDFNGGSFSGGDGGSAEFNTDLVSNPLQEKNYFGEAYGETESFSGARGGHGVRYFNDDYLVYGVTLDISDGKFKGGDGGTSINNGAGDSIADGGHGIFTDYADINISGGTFSGGAAGTANGEAGSRGAGVRMRDGNLTITDGTFEGLGLWFESHYYASTANISTGTFGDVIFTATYDEFFDAANPATVTIDDGTFGNVLMNGSSVVDATINGGHLDGLELAGTEQEIELAFGGGTVTATPSMIATITGGSVDVLKIGGSNALNTVTVSDATIGSVNFEGSSANTVSISGTGVDRVSFAGTGDSLALDGAGVTSVGFAGSSSNFLGLANNGANLDGVTMEGGGYGAVTYSGSSHDIGDVNVSSGTLDITGTDFGISDIIISSGTLNVSGAGLEVAGKHVYQLGSMDAMLNVDSLMVKKSGTLDVGLGTVQAKDFTVEDDASMKTTFSDDGAGGVDTGVIEGENVDIGDIAKWTLVNDGSVSSSENFADGFLLATASSNLTHELDALKFEIIGNPEWAQGVNGFTTNGGNLVATYGDLSLEKLFENYPGLVETMGFLADYIEDNPELGTYVRTNWTGVLQAAPDMNEVFARTPEMANALISLPSIFNDQIKDRTRSYLRLANYGSKANMAPAGAAGPSDWYHDSVQWTKDRLPFWDAQGATRSASDNAPMPNISGDPSEVGKPYMAESTSKGSDYDALVDAVHGALPMPTEDIEIPPSYQIWGRGYAAMLNQKTTGSFDAVDDYFSGYDATVAGAILGMDKRLNNMMFGLAGGYAHTMLEGNRDNDGTANTVHGVGYFSAMLNDLYLDANVNYAFSGVETTTMDDFGYSGEYDANTLSFYLGGGYGLSMLQDKLLLTPEASLLMTYYNREAYTETSDIAGSDTAFPDKNYDSYDQWSQLMSIGATLSMVQQIESFSSELEIQPELRAHWLHEFNAQMDDETYTGGAAILQAREEDLVRLGAGIRFSKWDNDNTEFGLDVDGVLGSDYDAVIVSGKIMHRF</sequence>
<dbReference type="Proteomes" id="UP000366872">
    <property type="component" value="Unassembled WGS sequence"/>
</dbReference>
<dbReference type="PROSITE" id="PS51208">
    <property type="entry name" value="AUTOTRANSPORTER"/>
    <property type="match status" value="1"/>
</dbReference>
<keyword evidence="2" id="KW-0732">Signal</keyword>
<dbReference type="SMART" id="SM00869">
    <property type="entry name" value="Autotransporter"/>
    <property type="match status" value="1"/>
</dbReference>
<evidence type="ECO:0000256" key="2">
    <source>
        <dbReference type="SAM" id="SignalP"/>
    </source>
</evidence>
<evidence type="ECO:0000259" key="3">
    <source>
        <dbReference type="PROSITE" id="PS51208"/>
    </source>
</evidence>
<dbReference type="InterPro" id="IPR006315">
    <property type="entry name" value="OM_autotransptr_brl_dom"/>
</dbReference>
<organism evidence="4 5">
    <name type="scientific">Pontiella desulfatans</name>
    <dbReference type="NCBI Taxonomy" id="2750659"/>
    <lineage>
        <taxon>Bacteria</taxon>
        <taxon>Pseudomonadati</taxon>
        <taxon>Kiritimatiellota</taxon>
        <taxon>Kiritimatiellia</taxon>
        <taxon>Kiritimatiellales</taxon>
        <taxon>Pontiellaceae</taxon>
        <taxon>Pontiella</taxon>
    </lineage>
</organism>
<dbReference type="SUPFAM" id="SSF103515">
    <property type="entry name" value="Autotransporter"/>
    <property type="match status" value="1"/>
</dbReference>
<feature type="region of interest" description="Disordered" evidence="1">
    <location>
        <begin position="913"/>
        <end position="932"/>
    </location>
</feature>
<reference evidence="4 5" key="1">
    <citation type="submission" date="2019-04" db="EMBL/GenBank/DDBJ databases">
        <authorList>
            <person name="Van Vliet M D."/>
        </authorList>
    </citation>
    <scope>NUCLEOTIDE SEQUENCE [LARGE SCALE GENOMIC DNA]</scope>
    <source>
        <strain evidence="4 5">F1</strain>
    </source>
</reference>
<dbReference type="AlphaFoldDB" id="A0A6C2U9D4"/>